<evidence type="ECO:0000313" key="3">
    <source>
        <dbReference type="Proteomes" id="UP000616114"/>
    </source>
</evidence>
<keyword evidence="1" id="KW-0472">Membrane</keyword>
<feature type="transmembrane region" description="Helical" evidence="1">
    <location>
        <begin position="19"/>
        <end position="38"/>
    </location>
</feature>
<dbReference type="EMBL" id="BMFY01000002">
    <property type="protein sequence ID" value="GGA05942.1"/>
    <property type="molecule type" value="Genomic_DNA"/>
</dbReference>
<feature type="transmembrane region" description="Helical" evidence="1">
    <location>
        <begin position="134"/>
        <end position="160"/>
    </location>
</feature>
<gene>
    <name evidence="2" type="ORF">GCM10011333_06060</name>
</gene>
<reference evidence="2" key="2">
    <citation type="submission" date="2020-09" db="EMBL/GenBank/DDBJ databases">
        <authorList>
            <person name="Sun Q."/>
            <person name="Zhou Y."/>
        </authorList>
    </citation>
    <scope>NUCLEOTIDE SEQUENCE</scope>
    <source>
        <strain evidence="2">CGMCC 1.12785</strain>
    </source>
</reference>
<evidence type="ECO:0000256" key="1">
    <source>
        <dbReference type="SAM" id="Phobius"/>
    </source>
</evidence>
<feature type="transmembrane region" description="Helical" evidence="1">
    <location>
        <begin position="50"/>
        <end position="76"/>
    </location>
</feature>
<proteinExistence type="predicted"/>
<protein>
    <recommendedName>
        <fullName evidence="4">Small multi-drug export protein</fullName>
    </recommendedName>
</protein>
<evidence type="ECO:0000313" key="2">
    <source>
        <dbReference type="EMBL" id="GGA05942.1"/>
    </source>
</evidence>
<dbReference type="RefSeq" id="WP_188549442.1">
    <property type="nucleotide sequence ID" value="NZ_BMFY01000002.1"/>
</dbReference>
<dbReference type="AlphaFoldDB" id="A0A8J2TVY1"/>
<comment type="caution">
    <text evidence="2">The sequence shown here is derived from an EMBL/GenBank/DDBJ whole genome shotgun (WGS) entry which is preliminary data.</text>
</comment>
<sequence length="161" mass="17611">MEPLVITWLQEQAATVDTWLQMLVIAFAGAIPFVESYFGSMIGVLAGLPIWLAVPAAVIGNWLCMFGLVTFGAGVQRRMAARSQKEPTKRRERFMRMFDRFGVPGVSLLGQSILPSQITSMLMVGIGASKSRVILWQTISIILWGVLFGVLALLGVNLVAQ</sequence>
<organism evidence="2 3">
    <name type="scientific">Sediminivirga luteola</name>
    <dbReference type="NCBI Taxonomy" id="1774748"/>
    <lineage>
        <taxon>Bacteria</taxon>
        <taxon>Bacillati</taxon>
        <taxon>Actinomycetota</taxon>
        <taxon>Actinomycetes</taxon>
        <taxon>Micrococcales</taxon>
        <taxon>Brevibacteriaceae</taxon>
        <taxon>Sediminivirga</taxon>
    </lineage>
</organism>
<accession>A0A8J2TVY1</accession>
<dbReference type="Proteomes" id="UP000616114">
    <property type="component" value="Unassembled WGS sequence"/>
</dbReference>
<reference evidence="2" key="1">
    <citation type="journal article" date="2014" name="Int. J. Syst. Evol. Microbiol.">
        <title>Complete genome sequence of Corynebacterium casei LMG S-19264T (=DSM 44701T), isolated from a smear-ripened cheese.</title>
        <authorList>
            <consortium name="US DOE Joint Genome Institute (JGI-PGF)"/>
            <person name="Walter F."/>
            <person name="Albersmeier A."/>
            <person name="Kalinowski J."/>
            <person name="Ruckert C."/>
        </authorList>
    </citation>
    <scope>NUCLEOTIDE SEQUENCE</scope>
    <source>
        <strain evidence="2">CGMCC 1.12785</strain>
    </source>
</reference>
<feature type="transmembrane region" description="Helical" evidence="1">
    <location>
        <begin position="97"/>
        <end position="114"/>
    </location>
</feature>
<keyword evidence="1" id="KW-0812">Transmembrane</keyword>
<keyword evidence="1" id="KW-1133">Transmembrane helix</keyword>
<name>A0A8J2TVY1_9MICO</name>
<evidence type="ECO:0008006" key="4">
    <source>
        <dbReference type="Google" id="ProtNLM"/>
    </source>
</evidence>
<keyword evidence="3" id="KW-1185">Reference proteome</keyword>